<organism evidence="2 3">
    <name type="scientific">Propionibacterium freudenreichii</name>
    <dbReference type="NCBI Taxonomy" id="1744"/>
    <lineage>
        <taxon>Bacteria</taxon>
        <taxon>Bacillati</taxon>
        <taxon>Actinomycetota</taxon>
        <taxon>Actinomycetes</taxon>
        <taxon>Propionibacteriales</taxon>
        <taxon>Propionibacteriaceae</taxon>
        <taxon>Propionibacterium</taxon>
    </lineage>
</organism>
<name>A0A509MFM7_9ACTN</name>
<evidence type="ECO:0000313" key="2">
    <source>
        <dbReference type="EMBL" id="SCQ81290.1"/>
    </source>
</evidence>
<reference evidence="2 3" key="1">
    <citation type="submission" date="2016-09" db="EMBL/GenBank/DDBJ databases">
        <authorList>
            <person name="Laine KS P."/>
        </authorList>
    </citation>
    <scope>NUCLEOTIDE SEQUENCE [LARGE SCALE GENOMIC DNA]</scope>
    <source>
        <strain evidence="2">PFRJS-23</strain>
    </source>
</reference>
<evidence type="ECO:0000313" key="3">
    <source>
        <dbReference type="Proteomes" id="UP000250080"/>
    </source>
</evidence>
<dbReference type="Proteomes" id="UP000250080">
    <property type="component" value="Chromosome I"/>
</dbReference>
<proteinExistence type="predicted"/>
<sequence>MWVFWWSWVSGSGRLNEGPLQKEGQSQRQMLVSEVLTRPQ</sequence>
<evidence type="ECO:0000256" key="1">
    <source>
        <dbReference type="SAM" id="MobiDB-lite"/>
    </source>
</evidence>
<protein>
    <submittedName>
        <fullName evidence="2">Uncharacterized protein</fullName>
    </submittedName>
</protein>
<gene>
    <name evidence="2" type="ORF">PFR_JS23_1895</name>
</gene>
<dbReference type="EMBL" id="LT618793">
    <property type="protein sequence ID" value="SCQ81290.1"/>
    <property type="molecule type" value="Genomic_DNA"/>
</dbReference>
<dbReference type="AlphaFoldDB" id="A0A509MFM7"/>
<feature type="region of interest" description="Disordered" evidence="1">
    <location>
        <begin position="19"/>
        <end position="40"/>
    </location>
</feature>
<accession>A0A509MFM7</accession>